<evidence type="ECO:0000313" key="1">
    <source>
        <dbReference type="EMBL" id="MBB3329146.1"/>
    </source>
</evidence>
<dbReference type="AlphaFoldDB" id="A0A7W5JZE1"/>
<dbReference type="InterPro" id="IPR029069">
    <property type="entry name" value="HotDog_dom_sf"/>
</dbReference>
<accession>A0A7W5JZE1</accession>
<keyword evidence="2" id="KW-1185">Reference proteome</keyword>
<dbReference type="EMBL" id="JACHZG010000017">
    <property type="protein sequence ID" value="MBB3329146.1"/>
    <property type="molecule type" value="Genomic_DNA"/>
</dbReference>
<comment type="caution">
    <text evidence="1">The sequence shown here is derived from an EMBL/GenBank/DDBJ whole genome shotgun (WGS) entry which is preliminary data.</text>
</comment>
<reference evidence="1 2" key="1">
    <citation type="submission" date="2020-08" db="EMBL/GenBank/DDBJ databases">
        <title>Sequencing the genomes of 1000 actinobacteria strains.</title>
        <authorList>
            <person name="Klenk H.-P."/>
        </authorList>
    </citation>
    <scope>NUCLEOTIDE SEQUENCE [LARGE SCALE GENOMIC DNA]</scope>
    <source>
        <strain evidence="1 2">DSM 11053</strain>
    </source>
</reference>
<dbReference type="Gene3D" id="3.10.129.10">
    <property type="entry name" value="Hotdog Thioesterase"/>
    <property type="match status" value="1"/>
</dbReference>
<evidence type="ECO:0000313" key="2">
    <source>
        <dbReference type="Proteomes" id="UP000565572"/>
    </source>
</evidence>
<sequence length="246" mass="26337">MHIATLHAVNDAGRSTNPIHLDGAARRLGLRGGWVGGPTLLGYLARAASSRWGPAWLAAGGMDVRFRAPVYDQDELRLELTEHASGGAEAWLTNADGVMCASAELTAPGGVRSVDPEPEVRPEPADEDKPYVSIEVLRGLPDLTTVECRPGGSTPDGRVPLEELVGASIDIMYATFRPDGPRILTRLVTTQLAPVPSGSTLVARGRILAAWESRARTYATNSVLLSDTDGEPMLHVANTTIWRMPR</sequence>
<dbReference type="RefSeq" id="WP_183342791.1">
    <property type="nucleotide sequence ID" value="NZ_JACHZG010000017.1"/>
</dbReference>
<dbReference type="Proteomes" id="UP000565572">
    <property type="component" value="Unassembled WGS sequence"/>
</dbReference>
<organism evidence="1 2">
    <name type="scientific">Microlunatus antarcticus</name>
    <dbReference type="NCBI Taxonomy" id="53388"/>
    <lineage>
        <taxon>Bacteria</taxon>
        <taxon>Bacillati</taxon>
        <taxon>Actinomycetota</taxon>
        <taxon>Actinomycetes</taxon>
        <taxon>Propionibacteriales</taxon>
        <taxon>Propionibacteriaceae</taxon>
        <taxon>Microlunatus</taxon>
    </lineage>
</organism>
<name>A0A7W5JZE1_9ACTN</name>
<proteinExistence type="predicted"/>
<dbReference type="SUPFAM" id="SSF54637">
    <property type="entry name" value="Thioesterase/thiol ester dehydrase-isomerase"/>
    <property type="match status" value="1"/>
</dbReference>
<gene>
    <name evidence="1" type="ORF">FHX39_004144</name>
</gene>
<protein>
    <submittedName>
        <fullName evidence="1">Acyl dehydratase</fullName>
    </submittedName>
</protein>